<evidence type="ECO:0000256" key="1">
    <source>
        <dbReference type="ARBA" id="ARBA00004167"/>
    </source>
</evidence>
<feature type="region of interest" description="Disordered" evidence="13">
    <location>
        <begin position="1"/>
        <end position="45"/>
    </location>
</feature>
<keyword evidence="8 12" id="KW-1015">Disulfide bond</keyword>
<feature type="compositionally biased region" description="Pro residues" evidence="13">
    <location>
        <begin position="487"/>
        <end position="504"/>
    </location>
</feature>
<dbReference type="InterPro" id="IPR036055">
    <property type="entry name" value="LDL_receptor-like_sf"/>
</dbReference>
<evidence type="ECO:0000259" key="15">
    <source>
        <dbReference type="PROSITE" id="PS01180"/>
    </source>
</evidence>
<evidence type="ECO:0000256" key="3">
    <source>
        <dbReference type="ARBA" id="ARBA00022583"/>
    </source>
</evidence>
<dbReference type="InterPro" id="IPR050685">
    <property type="entry name" value="LDLR"/>
</dbReference>
<dbReference type="CDD" id="cd00112">
    <property type="entry name" value="LDLa"/>
    <property type="match status" value="2"/>
</dbReference>
<dbReference type="InterPro" id="IPR035914">
    <property type="entry name" value="Sperma_CUB_dom_sf"/>
</dbReference>
<dbReference type="GeneTree" id="ENSGT00940000160783"/>
<keyword evidence="4 14" id="KW-0812">Transmembrane</keyword>
<dbReference type="GO" id="GO:0048839">
    <property type="term" value="P:inner ear development"/>
    <property type="evidence" value="ECO:0007669"/>
    <property type="project" value="Ensembl"/>
</dbReference>
<evidence type="ECO:0000313" key="16">
    <source>
        <dbReference type="Ensembl" id="ENSSPUP00000000626.1"/>
    </source>
</evidence>
<evidence type="ECO:0000256" key="5">
    <source>
        <dbReference type="ARBA" id="ARBA00022737"/>
    </source>
</evidence>
<name>A0A8D0L0Y8_SPHPU</name>
<evidence type="ECO:0000256" key="9">
    <source>
        <dbReference type="ARBA" id="ARBA00023176"/>
    </source>
</evidence>
<sequence>MLVPPPRTCQRGKAPDPISQPPGQPVRDQSQRPLEGKASSVHPTASFPSRFLHFNLICGSEALVIQAPDQAPRTLCGSHAPEPLQFQGGNVSLIYRREWVSEEGFQLKYERGTGSPRQPEAPHPSQTHSLGGCKPCPPPARSSPGMPPPCPPSCNLSLGDFYGVFSSPAFSLGALPGAAHCQWALDPHDSRPLTVRFTALDLGPGDSLLVYEGVPGAPAHRHLLRSLGDTSNGRTVSVDSPSSRAWVLYQAALGTGGRGFNATYHVRGYCVPWELPCGAGDGEGPRCYGEAERCDGTWDCADGADEEGCNGCGPGCYSCGGGHAGVGGASCYSAADRCNYQTFCADAADERRCQVCQPGNFLCRDGRCIYESWVCDGQADCADASDEESCAYTLPRKVVTAAVIGSLVCGLLLVIALGCTCRLYALRTHHYGILAPLSRMEAQMVQRQAPPSYGQLIARGVIPPVEDFPTESPSQVRAYPASCSSPTPAPSRPCAPPPASPLSPLPEGGNPLHAPPSPQDEDDVLLLPLSEPHSHDTEAWDPDDDPLLT</sequence>
<keyword evidence="5" id="KW-0677">Repeat</keyword>
<feature type="domain" description="CUB" evidence="15">
    <location>
        <begin position="154"/>
        <end position="267"/>
    </location>
</feature>
<dbReference type="Pfam" id="PF00057">
    <property type="entry name" value="Ldl_recept_a"/>
    <property type="match status" value="1"/>
</dbReference>
<dbReference type="SUPFAM" id="SSF49854">
    <property type="entry name" value="Spermadhesin, CUB domain"/>
    <property type="match status" value="1"/>
</dbReference>
<comment type="similarity">
    <text evidence="2">Belongs to the LDLR family.</text>
</comment>
<dbReference type="GO" id="GO:0006869">
    <property type="term" value="P:lipid transport"/>
    <property type="evidence" value="ECO:0007669"/>
    <property type="project" value="Ensembl"/>
</dbReference>
<dbReference type="PROSITE" id="PS50068">
    <property type="entry name" value="LDLRA_2"/>
    <property type="match status" value="2"/>
</dbReference>
<accession>A0A8D0L0Y8</accession>
<feature type="disulfide bond" evidence="12">
    <location>
        <begin position="294"/>
        <end position="309"/>
    </location>
</feature>
<feature type="compositionally biased region" description="Pro residues" evidence="13">
    <location>
        <begin position="135"/>
        <end position="147"/>
    </location>
</feature>
<evidence type="ECO:0000256" key="13">
    <source>
        <dbReference type="SAM" id="MobiDB-lite"/>
    </source>
</evidence>
<evidence type="ECO:0000256" key="6">
    <source>
        <dbReference type="ARBA" id="ARBA00022989"/>
    </source>
</evidence>
<evidence type="ECO:0000256" key="4">
    <source>
        <dbReference type="ARBA" id="ARBA00022692"/>
    </source>
</evidence>
<dbReference type="GO" id="GO:0005041">
    <property type="term" value="F:low-density lipoprotein particle receptor activity"/>
    <property type="evidence" value="ECO:0007669"/>
    <property type="project" value="Ensembl"/>
</dbReference>
<feature type="disulfide bond" evidence="11">
    <location>
        <begin position="154"/>
        <end position="181"/>
    </location>
</feature>
<feature type="disulfide bond" evidence="12">
    <location>
        <begin position="356"/>
        <end position="368"/>
    </location>
</feature>
<dbReference type="PROSITE" id="PS01180">
    <property type="entry name" value="CUB"/>
    <property type="match status" value="1"/>
</dbReference>
<dbReference type="Ensembl" id="ENSSPUT00000000666.1">
    <property type="protein sequence ID" value="ENSSPUP00000000626.1"/>
    <property type="gene ID" value="ENSSPUG00000000532.1"/>
</dbReference>
<feature type="region of interest" description="Disordered" evidence="13">
    <location>
        <begin position="110"/>
        <end position="147"/>
    </location>
</feature>
<evidence type="ECO:0000256" key="10">
    <source>
        <dbReference type="ARBA" id="ARBA00037878"/>
    </source>
</evidence>
<dbReference type="Proteomes" id="UP000694392">
    <property type="component" value="Unplaced"/>
</dbReference>
<dbReference type="SMART" id="SM00042">
    <property type="entry name" value="CUB"/>
    <property type="match status" value="1"/>
</dbReference>
<evidence type="ECO:0000313" key="17">
    <source>
        <dbReference type="Proteomes" id="UP000694392"/>
    </source>
</evidence>
<comment type="caution">
    <text evidence="12">Lacks conserved residue(s) required for the propagation of feature annotation.</text>
</comment>
<evidence type="ECO:0000256" key="14">
    <source>
        <dbReference type="SAM" id="Phobius"/>
    </source>
</evidence>
<dbReference type="PROSITE" id="PS01209">
    <property type="entry name" value="LDLRA_1"/>
    <property type="match status" value="1"/>
</dbReference>
<dbReference type="OMA" id="MCYSTVE"/>
<keyword evidence="6 14" id="KW-1133">Transmembrane helix</keyword>
<feature type="region of interest" description="Disordered" evidence="13">
    <location>
        <begin position="467"/>
        <end position="549"/>
    </location>
</feature>
<dbReference type="PRINTS" id="PR00261">
    <property type="entry name" value="LDLRECEPTOR"/>
</dbReference>
<evidence type="ECO:0000256" key="8">
    <source>
        <dbReference type="ARBA" id="ARBA00023157"/>
    </source>
</evidence>
<keyword evidence="7 14" id="KW-0472">Membrane</keyword>
<dbReference type="AlphaFoldDB" id="A0A8D0L0Y8"/>
<dbReference type="SUPFAM" id="SSF57424">
    <property type="entry name" value="LDL receptor-like module"/>
    <property type="match status" value="2"/>
</dbReference>
<dbReference type="GO" id="GO:0005886">
    <property type="term" value="C:plasma membrane"/>
    <property type="evidence" value="ECO:0007669"/>
    <property type="project" value="TreeGrafter"/>
</dbReference>
<keyword evidence="17" id="KW-1185">Reference proteome</keyword>
<feature type="disulfide bond" evidence="12">
    <location>
        <begin position="363"/>
        <end position="381"/>
    </location>
</feature>
<dbReference type="InterPro" id="IPR000859">
    <property type="entry name" value="CUB_dom"/>
</dbReference>
<dbReference type="InterPro" id="IPR002172">
    <property type="entry name" value="LDrepeatLR_classA_rpt"/>
</dbReference>
<dbReference type="FunFam" id="4.10.400.10:FF:000011">
    <property type="entry name" value="Low-density lipoprotein receptor-related protein 1"/>
    <property type="match status" value="1"/>
</dbReference>
<evidence type="ECO:0000256" key="12">
    <source>
        <dbReference type="PROSITE-ProRule" id="PRU00124"/>
    </source>
</evidence>
<keyword evidence="9" id="KW-0168">Coated pit</keyword>
<dbReference type="GO" id="GO:0006629">
    <property type="term" value="P:lipid metabolic process"/>
    <property type="evidence" value="ECO:0007669"/>
    <property type="project" value="Ensembl"/>
</dbReference>
<evidence type="ECO:0000256" key="7">
    <source>
        <dbReference type="ARBA" id="ARBA00023136"/>
    </source>
</evidence>
<keyword evidence="3" id="KW-0254">Endocytosis</keyword>
<gene>
    <name evidence="16" type="primary">LRP10</name>
</gene>
<comment type="subcellular location">
    <subcellularLocation>
        <location evidence="10">Membrane</location>
        <location evidence="10">Coated pit</location>
    </subcellularLocation>
    <subcellularLocation>
        <location evidence="1">Membrane</location>
        <topology evidence="1">Single-pass membrane protein</topology>
    </subcellularLocation>
</comment>
<organism evidence="16 17">
    <name type="scientific">Sphenodon punctatus</name>
    <name type="common">Tuatara</name>
    <name type="synonym">Hatteria punctata</name>
    <dbReference type="NCBI Taxonomy" id="8508"/>
    <lineage>
        <taxon>Eukaryota</taxon>
        <taxon>Metazoa</taxon>
        <taxon>Chordata</taxon>
        <taxon>Craniata</taxon>
        <taxon>Vertebrata</taxon>
        <taxon>Euteleostomi</taxon>
        <taxon>Lepidosauria</taxon>
        <taxon>Sphenodontia</taxon>
        <taxon>Sphenodontidae</taxon>
        <taxon>Sphenodon</taxon>
    </lineage>
</organism>
<reference evidence="16" key="1">
    <citation type="submission" date="2025-08" db="UniProtKB">
        <authorList>
            <consortium name="Ensembl"/>
        </authorList>
    </citation>
    <scope>IDENTIFICATION</scope>
</reference>
<protein>
    <submittedName>
        <fullName evidence="16">LDL receptor related protein 10</fullName>
    </submittedName>
</protein>
<feature type="disulfide bond" evidence="12">
    <location>
        <begin position="375"/>
        <end position="390"/>
    </location>
</feature>
<dbReference type="GO" id="GO:0005905">
    <property type="term" value="C:clathrin-coated pit"/>
    <property type="evidence" value="ECO:0007669"/>
    <property type="project" value="UniProtKB-KW"/>
</dbReference>
<dbReference type="Gene3D" id="2.60.120.290">
    <property type="entry name" value="Spermadhesin, CUB domain"/>
    <property type="match status" value="1"/>
</dbReference>
<dbReference type="GO" id="GO:0006897">
    <property type="term" value="P:endocytosis"/>
    <property type="evidence" value="ECO:0007669"/>
    <property type="project" value="UniProtKB-KW"/>
</dbReference>
<evidence type="ECO:0000256" key="2">
    <source>
        <dbReference type="ARBA" id="ARBA00009939"/>
    </source>
</evidence>
<dbReference type="PANTHER" id="PTHR24270:SF17">
    <property type="entry name" value="LOW-DENSITY LIPOPROTEIN RECEPTOR-RELATED PROTEIN 10"/>
    <property type="match status" value="1"/>
</dbReference>
<feature type="transmembrane region" description="Helical" evidence="14">
    <location>
        <begin position="398"/>
        <end position="425"/>
    </location>
</feature>
<dbReference type="Gene3D" id="4.10.400.10">
    <property type="entry name" value="Low-density Lipoprotein Receptor"/>
    <property type="match status" value="2"/>
</dbReference>
<dbReference type="CDD" id="cd00041">
    <property type="entry name" value="CUB"/>
    <property type="match status" value="1"/>
</dbReference>
<dbReference type="PANTHER" id="PTHR24270">
    <property type="entry name" value="LOW-DENSITY LIPOPROTEIN RECEPTOR-RELATED"/>
    <property type="match status" value="1"/>
</dbReference>
<dbReference type="SMART" id="SM00192">
    <property type="entry name" value="LDLa"/>
    <property type="match status" value="2"/>
</dbReference>
<evidence type="ECO:0000256" key="11">
    <source>
        <dbReference type="PROSITE-ProRule" id="PRU00059"/>
    </source>
</evidence>
<feature type="compositionally biased region" description="Acidic residues" evidence="13">
    <location>
        <begin position="539"/>
        <end position="549"/>
    </location>
</feature>
<proteinExistence type="inferred from homology"/>
<reference evidence="16" key="2">
    <citation type="submission" date="2025-09" db="UniProtKB">
        <authorList>
            <consortium name="Ensembl"/>
        </authorList>
    </citation>
    <scope>IDENTIFICATION</scope>
</reference>
<dbReference type="InterPro" id="IPR023415">
    <property type="entry name" value="LDLR_class-A_CS"/>
</dbReference>